<evidence type="ECO:0000313" key="3">
    <source>
        <dbReference type="EMBL" id="MEP0948783.1"/>
    </source>
</evidence>
<evidence type="ECO:0000313" key="4">
    <source>
        <dbReference type="Proteomes" id="UP001482513"/>
    </source>
</evidence>
<comment type="caution">
    <text evidence="3">The sequence shown here is derived from an EMBL/GenBank/DDBJ whole genome shotgun (WGS) entry which is preliminary data.</text>
</comment>
<keyword evidence="1 3" id="KW-0378">Hydrolase</keyword>
<dbReference type="InterPro" id="IPR013736">
    <property type="entry name" value="Xaa-Pro_dipept_C"/>
</dbReference>
<name>A0ABV0KA13_9CYAN</name>
<dbReference type="Gene3D" id="3.40.50.1820">
    <property type="entry name" value="alpha/beta hydrolase"/>
    <property type="match status" value="1"/>
</dbReference>
<evidence type="ECO:0000256" key="1">
    <source>
        <dbReference type="ARBA" id="ARBA00022801"/>
    </source>
</evidence>
<dbReference type="SUPFAM" id="SSF53474">
    <property type="entry name" value="alpha/beta-Hydrolases"/>
    <property type="match status" value="1"/>
</dbReference>
<dbReference type="Pfam" id="PF08530">
    <property type="entry name" value="PepX_C"/>
    <property type="match status" value="1"/>
</dbReference>
<gene>
    <name evidence="3" type="ORF">NC992_18015</name>
</gene>
<evidence type="ECO:0000259" key="2">
    <source>
        <dbReference type="SMART" id="SM00939"/>
    </source>
</evidence>
<dbReference type="Proteomes" id="UP001482513">
    <property type="component" value="Unassembled WGS sequence"/>
</dbReference>
<protein>
    <submittedName>
        <fullName evidence="3">CocE/NonD family hydrolase</fullName>
    </submittedName>
</protein>
<dbReference type="RefSeq" id="WP_242021641.1">
    <property type="nucleotide sequence ID" value="NZ_JAMPKX010000008.1"/>
</dbReference>
<dbReference type="InterPro" id="IPR000383">
    <property type="entry name" value="Xaa-Pro-like_dom"/>
</dbReference>
<sequence length="567" mass="61947">MLTPGLYAVAPPQTLTLVLPISNGEIEGAAIRLDADVYYPIGEGPFPVLLMRQPYGRAIASTVVYAHPTWYASHGYIVVIQDVRGRGTSGGEFDLFCHEADDGYTTVQWAANLPQSNGAVGMYGFSYQGMTQLYAAAKQPPALRAIAPAMVGYDLYTDWAYENGALPLQIGLGWALQLAAETARLKEDSIAYQALRQAAHTLPLGDAVPARPEVLKTHAPDSFFHQWLDRPQPEDYWQALKPDLAEVNLPMLHIGGWYDPYLRGNLRLYKQMVSQSSAAQELWIGPWGHLPWSRRVGAVDFGLEADSPIDRLQIRWFDRFLRGAPSDTDDRSPVQLFVMGVNQWQGRDRWPTNPGQPFYLGSSGLAGMREDDGVLSPHLFQLPTQPASPSEDVIVHDPWRPVPSLGGHCGLPAGPFDRGLIDSRADVLTYTTAPLTEELRLVGTAIATLFCRADASSFDLNVVLSEVHSDGRVINLTQGQCRVDNPDVANLSPQRVTLPLQPTAATLVPGQRLRLSVAASCFPAYAINSGTGARPGDCAQIDYRIITVTLAHGAVYPSCVKLPLEAE</sequence>
<dbReference type="PANTHER" id="PTHR43056:SF10">
    <property type="entry name" value="COCE_NOND FAMILY, PUTATIVE (AFU_ORTHOLOGUE AFUA_7G00600)-RELATED"/>
    <property type="match status" value="1"/>
</dbReference>
<dbReference type="SUPFAM" id="SSF49785">
    <property type="entry name" value="Galactose-binding domain-like"/>
    <property type="match status" value="1"/>
</dbReference>
<dbReference type="InterPro" id="IPR005674">
    <property type="entry name" value="CocE/Ser_esterase"/>
</dbReference>
<dbReference type="InterPro" id="IPR050585">
    <property type="entry name" value="Xaa-Pro_dipeptidyl-ppase/CocE"/>
</dbReference>
<feature type="domain" description="Xaa-Pro dipeptidyl-peptidase C-terminal" evidence="2">
    <location>
        <begin position="314"/>
        <end position="561"/>
    </location>
</feature>
<dbReference type="PANTHER" id="PTHR43056">
    <property type="entry name" value="PEPTIDASE S9 PROLYL OLIGOPEPTIDASE"/>
    <property type="match status" value="1"/>
</dbReference>
<reference evidence="3 4" key="1">
    <citation type="submission" date="2022-04" db="EMBL/GenBank/DDBJ databases">
        <title>Positive selection, recombination, and allopatry shape intraspecific diversity of widespread and dominant cyanobacteria.</title>
        <authorList>
            <person name="Wei J."/>
            <person name="Shu W."/>
            <person name="Hu C."/>
        </authorList>
    </citation>
    <scope>NUCLEOTIDE SEQUENCE [LARGE SCALE GENOMIC DNA]</scope>
    <source>
        <strain evidence="3 4">DQ-A4</strain>
    </source>
</reference>
<keyword evidence="4" id="KW-1185">Reference proteome</keyword>
<dbReference type="EMBL" id="JAMPKX010000008">
    <property type="protein sequence ID" value="MEP0948783.1"/>
    <property type="molecule type" value="Genomic_DNA"/>
</dbReference>
<dbReference type="Gene3D" id="2.60.120.260">
    <property type="entry name" value="Galactose-binding domain-like"/>
    <property type="match status" value="1"/>
</dbReference>
<proteinExistence type="predicted"/>
<dbReference type="Gene3D" id="1.10.3020.10">
    <property type="entry name" value="alpha-amino acid ester hydrolase ( Helical cap domain)"/>
    <property type="match status" value="1"/>
</dbReference>
<dbReference type="GO" id="GO:0016787">
    <property type="term" value="F:hydrolase activity"/>
    <property type="evidence" value="ECO:0007669"/>
    <property type="project" value="UniProtKB-KW"/>
</dbReference>
<dbReference type="InterPro" id="IPR029058">
    <property type="entry name" value="AB_hydrolase_fold"/>
</dbReference>
<dbReference type="SMART" id="SM00939">
    <property type="entry name" value="PepX_C"/>
    <property type="match status" value="1"/>
</dbReference>
<dbReference type="NCBIfam" id="TIGR00976">
    <property type="entry name" value="CocE_NonD"/>
    <property type="match status" value="1"/>
</dbReference>
<dbReference type="Pfam" id="PF02129">
    <property type="entry name" value="Peptidase_S15"/>
    <property type="match status" value="1"/>
</dbReference>
<accession>A0ABV0KA13</accession>
<organism evidence="3 4">
    <name type="scientific">Leptolyngbya subtilissima DQ-A4</name>
    <dbReference type="NCBI Taxonomy" id="2933933"/>
    <lineage>
        <taxon>Bacteria</taxon>
        <taxon>Bacillati</taxon>
        <taxon>Cyanobacteriota</taxon>
        <taxon>Cyanophyceae</taxon>
        <taxon>Leptolyngbyales</taxon>
        <taxon>Leptolyngbyaceae</taxon>
        <taxon>Leptolyngbya group</taxon>
        <taxon>Leptolyngbya</taxon>
    </lineage>
</organism>
<dbReference type="InterPro" id="IPR008979">
    <property type="entry name" value="Galactose-bd-like_sf"/>
</dbReference>